<feature type="domain" description="RmlD-like substrate binding" evidence="7">
    <location>
        <begin position="1"/>
        <end position="293"/>
    </location>
</feature>
<evidence type="ECO:0000256" key="3">
    <source>
        <dbReference type="ARBA" id="ARBA00012929"/>
    </source>
</evidence>
<organism evidence="8 9">
    <name type="scientific">Montanilutibacter psychrotolerans</name>
    <dbReference type="NCBI Taxonomy" id="1327343"/>
    <lineage>
        <taxon>Bacteria</taxon>
        <taxon>Pseudomonadati</taxon>
        <taxon>Pseudomonadota</taxon>
        <taxon>Gammaproteobacteria</taxon>
        <taxon>Lysobacterales</taxon>
        <taxon>Lysobacteraceae</taxon>
        <taxon>Montanilutibacter</taxon>
    </lineage>
</organism>
<protein>
    <recommendedName>
        <fullName evidence="4 6">dTDP-4-dehydrorhamnose reductase</fullName>
        <ecNumber evidence="3 6">1.1.1.133</ecNumber>
    </recommendedName>
</protein>
<comment type="function">
    <text evidence="6">Catalyzes the reduction of dTDP-6-deoxy-L-lyxo-4-hexulose to yield dTDP-L-rhamnose.</text>
</comment>
<dbReference type="Gene3D" id="3.90.25.10">
    <property type="entry name" value="UDP-galactose 4-epimerase, domain 1"/>
    <property type="match status" value="1"/>
</dbReference>
<dbReference type="RefSeq" id="WP_123086250.1">
    <property type="nucleotide sequence ID" value="NZ_RIBS01000001.1"/>
</dbReference>
<evidence type="ECO:0000256" key="5">
    <source>
        <dbReference type="ARBA" id="ARBA00048200"/>
    </source>
</evidence>
<evidence type="ECO:0000256" key="2">
    <source>
        <dbReference type="ARBA" id="ARBA00010944"/>
    </source>
</evidence>
<evidence type="ECO:0000256" key="6">
    <source>
        <dbReference type="RuleBase" id="RU364082"/>
    </source>
</evidence>
<evidence type="ECO:0000256" key="1">
    <source>
        <dbReference type="ARBA" id="ARBA00004781"/>
    </source>
</evidence>
<dbReference type="Pfam" id="PF04321">
    <property type="entry name" value="RmlD_sub_bind"/>
    <property type="match status" value="1"/>
</dbReference>
<dbReference type="OrthoDB" id="9803892at2"/>
<dbReference type="PANTHER" id="PTHR10491">
    <property type="entry name" value="DTDP-4-DEHYDRORHAMNOSE REDUCTASE"/>
    <property type="match status" value="1"/>
</dbReference>
<comment type="caution">
    <text evidence="8">The sequence shown here is derived from an EMBL/GenBank/DDBJ whole genome shotgun (WGS) entry which is preliminary data.</text>
</comment>
<dbReference type="InterPro" id="IPR036291">
    <property type="entry name" value="NAD(P)-bd_dom_sf"/>
</dbReference>
<comment type="cofactor">
    <cofactor evidence="6">
        <name>Mg(2+)</name>
        <dbReference type="ChEBI" id="CHEBI:18420"/>
    </cofactor>
    <text evidence="6">Binds 1 Mg(2+) ion per monomer.</text>
</comment>
<evidence type="ECO:0000313" key="9">
    <source>
        <dbReference type="Proteomes" id="UP000267049"/>
    </source>
</evidence>
<dbReference type="EC" id="1.1.1.133" evidence="3 6"/>
<dbReference type="GO" id="GO:0009243">
    <property type="term" value="P:O antigen biosynthetic process"/>
    <property type="evidence" value="ECO:0007669"/>
    <property type="project" value="UniProtKB-UniPathway"/>
</dbReference>
<comment type="pathway">
    <text evidence="1 6">Carbohydrate biosynthesis; dTDP-L-rhamnose biosynthesis.</text>
</comment>
<dbReference type="SUPFAM" id="SSF51735">
    <property type="entry name" value="NAD(P)-binding Rossmann-fold domains"/>
    <property type="match status" value="1"/>
</dbReference>
<keyword evidence="6 8" id="KW-0560">Oxidoreductase</keyword>
<sequence length="294" mass="31409">MKILLLGADGQLGTELRRSLAPLGTLVSATCDGTLPGGGRCETLDFLRPESIAPLIDRIGADVVVNAAAYTAVDRAEGEPDLAHAINATAPASIATACAARDALLLHYSTDYVFDGSATRPWREDDATAPLGVYGASKLAGERSIAASGVRHLVLRTAWLYALHGSNFLRTMLRLAGEGRDVRVVADQFGSPTPAWLVADVSATVLADGVKTSGVRHLAAGGRASWHDFAMAIFSQAQQRGLIATTPRVDAIESAAYPTRAVRPRYSVLDSRRLRDEYGLVLPDWQDALRRTFE</sequence>
<dbReference type="GO" id="GO:0005829">
    <property type="term" value="C:cytosol"/>
    <property type="evidence" value="ECO:0007669"/>
    <property type="project" value="TreeGrafter"/>
</dbReference>
<keyword evidence="6" id="KW-0521">NADP</keyword>
<proteinExistence type="inferred from homology"/>
<dbReference type="Proteomes" id="UP000267049">
    <property type="component" value="Unassembled WGS sequence"/>
</dbReference>
<dbReference type="GO" id="GO:0008831">
    <property type="term" value="F:dTDP-4-dehydrorhamnose reductase activity"/>
    <property type="evidence" value="ECO:0007669"/>
    <property type="project" value="UniProtKB-EC"/>
</dbReference>
<evidence type="ECO:0000256" key="4">
    <source>
        <dbReference type="ARBA" id="ARBA00017099"/>
    </source>
</evidence>
<dbReference type="GO" id="GO:0019305">
    <property type="term" value="P:dTDP-rhamnose biosynthetic process"/>
    <property type="evidence" value="ECO:0007669"/>
    <property type="project" value="UniProtKB-UniPathway"/>
</dbReference>
<name>A0A3M8T4J8_9GAMM</name>
<dbReference type="UniPathway" id="UPA00281"/>
<dbReference type="EMBL" id="RIBS01000001">
    <property type="protein sequence ID" value="RNF86130.1"/>
    <property type="molecule type" value="Genomic_DNA"/>
</dbReference>
<dbReference type="InterPro" id="IPR029903">
    <property type="entry name" value="RmlD-like-bd"/>
</dbReference>
<dbReference type="InterPro" id="IPR005913">
    <property type="entry name" value="dTDP_dehydrorham_reduct"/>
</dbReference>
<dbReference type="PANTHER" id="PTHR10491:SF4">
    <property type="entry name" value="METHIONINE ADENOSYLTRANSFERASE 2 SUBUNIT BETA"/>
    <property type="match status" value="1"/>
</dbReference>
<dbReference type="NCBIfam" id="TIGR01214">
    <property type="entry name" value="rmlD"/>
    <property type="match status" value="1"/>
</dbReference>
<accession>A0A3M8T4J8</accession>
<dbReference type="UniPathway" id="UPA00124"/>
<reference evidence="8 9" key="1">
    <citation type="submission" date="2018-11" db="EMBL/GenBank/DDBJ databases">
        <title>Lysobacter cryohumiis sp. nov., isolated from soil in the Tianshan Mountains, Xinjiang, China.</title>
        <authorList>
            <person name="Luo Y."/>
            <person name="Sheng H."/>
        </authorList>
    </citation>
    <scope>NUCLEOTIDE SEQUENCE [LARGE SCALE GENOMIC DNA]</scope>
    <source>
        <strain evidence="8 9">ZS60</strain>
    </source>
</reference>
<comment type="similarity">
    <text evidence="2 6">Belongs to the dTDP-4-dehydrorhamnose reductase family.</text>
</comment>
<comment type="catalytic activity">
    <reaction evidence="5 6">
        <text>dTDP-beta-L-rhamnose + NADP(+) = dTDP-4-dehydro-beta-L-rhamnose + NADPH + H(+)</text>
        <dbReference type="Rhea" id="RHEA:21796"/>
        <dbReference type="ChEBI" id="CHEBI:15378"/>
        <dbReference type="ChEBI" id="CHEBI:57510"/>
        <dbReference type="ChEBI" id="CHEBI:57783"/>
        <dbReference type="ChEBI" id="CHEBI:58349"/>
        <dbReference type="ChEBI" id="CHEBI:62830"/>
        <dbReference type="EC" id="1.1.1.133"/>
    </reaction>
</comment>
<keyword evidence="9" id="KW-1185">Reference proteome</keyword>
<gene>
    <name evidence="8" type="primary">rfbD</name>
    <name evidence="8" type="ORF">EER27_01470</name>
</gene>
<dbReference type="AlphaFoldDB" id="A0A3M8T4J8"/>
<dbReference type="Gene3D" id="3.40.50.720">
    <property type="entry name" value="NAD(P)-binding Rossmann-like Domain"/>
    <property type="match status" value="1"/>
</dbReference>
<dbReference type="CDD" id="cd05254">
    <property type="entry name" value="dTDP_HR_like_SDR_e"/>
    <property type="match status" value="1"/>
</dbReference>
<evidence type="ECO:0000313" key="8">
    <source>
        <dbReference type="EMBL" id="RNF86130.1"/>
    </source>
</evidence>
<evidence type="ECO:0000259" key="7">
    <source>
        <dbReference type="Pfam" id="PF04321"/>
    </source>
</evidence>